<dbReference type="EMBL" id="JANLCJ010000001">
    <property type="protein sequence ID" value="MCS5732876.1"/>
    <property type="molecule type" value="Genomic_DNA"/>
</dbReference>
<sequence>MAGDEIDYEALAARLTDTDVHTGAHKELYGEDAAAHGRAFLLREYGSEDALKAAMRPGRPKLGTRKPGPSPTVRARVSEEDFAAFTRLREETGRSEAELLREAVHLLLAQHKLAS</sequence>
<dbReference type="RefSeq" id="WP_259537545.1">
    <property type="nucleotide sequence ID" value="NZ_JANLCJ010000001.1"/>
</dbReference>
<evidence type="ECO:0000313" key="3">
    <source>
        <dbReference type="Proteomes" id="UP001165586"/>
    </source>
</evidence>
<feature type="domain" description="Ribbon-helix-helix protein CopG" evidence="1">
    <location>
        <begin position="75"/>
        <end position="110"/>
    </location>
</feature>
<dbReference type="InterPro" id="IPR002145">
    <property type="entry name" value="CopG"/>
</dbReference>
<name>A0ABT2GY38_9MICO</name>
<keyword evidence="3" id="KW-1185">Reference proteome</keyword>
<dbReference type="Proteomes" id="UP001165586">
    <property type="component" value="Unassembled WGS sequence"/>
</dbReference>
<evidence type="ECO:0000259" key="1">
    <source>
        <dbReference type="Pfam" id="PF01402"/>
    </source>
</evidence>
<organism evidence="2 3">
    <name type="scientific">Herbiconiux daphne</name>
    <dbReference type="NCBI Taxonomy" id="2970914"/>
    <lineage>
        <taxon>Bacteria</taxon>
        <taxon>Bacillati</taxon>
        <taxon>Actinomycetota</taxon>
        <taxon>Actinomycetes</taxon>
        <taxon>Micrococcales</taxon>
        <taxon>Microbacteriaceae</taxon>
        <taxon>Herbiconiux</taxon>
    </lineage>
</organism>
<accession>A0ABT2GY38</accession>
<protein>
    <submittedName>
        <fullName evidence="2">Ribbon-helix-helix protein, CopG family</fullName>
    </submittedName>
</protein>
<evidence type="ECO:0000313" key="2">
    <source>
        <dbReference type="EMBL" id="MCS5732876.1"/>
    </source>
</evidence>
<proteinExistence type="predicted"/>
<reference evidence="2" key="1">
    <citation type="submission" date="2022-08" db="EMBL/GenBank/DDBJ databases">
        <authorList>
            <person name="Deng Y."/>
            <person name="Han X.-F."/>
            <person name="Zhang Y.-Q."/>
        </authorList>
    </citation>
    <scope>NUCLEOTIDE SEQUENCE</scope>
    <source>
        <strain evidence="2">CPCC 203386</strain>
    </source>
</reference>
<comment type="caution">
    <text evidence="2">The sequence shown here is derived from an EMBL/GenBank/DDBJ whole genome shotgun (WGS) entry which is preliminary data.</text>
</comment>
<gene>
    <name evidence="2" type="ORF">N1032_03855</name>
</gene>
<dbReference type="Pfam" id="PF01402">
    <property type="entry name" value="RHH_1"/>
    <property type="match status" value="1"/>
</dbReference>